<dbReference type="PANTHER" id="PTHR37012">
    <property type="entry name" value="B-ZIP TRANSCRIPTION FACTOR (EUROFUNG)-RELATED"/>
    <property type="match status" value="1"/>
</dbReference>
<organism evidence="2 3">
    <name type="scientific">Fusarium anthophilum</name>
    <dbReference type="NCBI Taxonomy" id="48485"/>
    <lineage>
        <taxon>Eukaryota</taxon>
        <taxon>Fungi</taxon>
        <taxon>Dikarya</taxon>
        <taxon>Ascomycota</taxon>
        <taxon>Pezizomycotina</taxon>
        <taxon>Sordariomycetes</taxon>
        <taxon>Hypocreomycetidae</taxon>
        <taxon>Hypocreales</taxon>
        <taxon>Nectriaceae</taxon>
        <taxon>Fusarium</taxon>
        <taxon>Fusarium fujikuroi species complex</taxon>
    </lineage>
</organism>
<dbReference type="Pfam" id="PF11905">
    <property type="entry name" value="DUF3425"/>
    <property type="match status" value="1"/>
</dbReference>
<proteinExistence type="predicted"/>
<feature type="compositionally biased region" description="Basic and acidic residues" evidence="1">
    <location>
        <begin position="18"/>
        <end position="33"/>
    </location>
</feature>
<evidence type="ECO:0000313" key="3">
    <source>
        <dbReference type="Proteomes" id="UP000573603"/>
    </source>
</evidence>
<comment type="caution">
    <text evidence="2">The sequence shown here is derived from an EMBL/GenBank/DDBJ whole genome shotgun (WGS) entry which is preliminary data.</text>
</comment>
<protein>
    <recommendedName>
        <fullName evidence="4">BZIP domain-containing protein</fullName>
    </recommendedName>
</protein>
<evidence type="ECO:0000256" key="1">
    <source>
        <dbReference type="SAM" id="MobiDB-lite"/>
    </source>
</evidence>
<feature type="compositionally biased region" description="Polar residues" evidence="1">
    <location>
        <begin position="89"/>
        <end position="98"/>
    </location>
</feature>
<feature type="region of interest" description="Disordered" evidence="1">
    <location>
        <begin position="1"/>
        <end position="33"/>
    </location>
</feature>
<feature type="compositionally biased region" description="Polar residues" evidence="1">
    <location>
        <begin position="1"/>
        <end position="10"/>
    </location>
</feature>
<evidence type="ECO:0000313" key="2">
    <source>
        <dbReference type="EMBL" id="KAF5244790.1"/>
    </source>
</evidence>
<reference evidence="2 3" key="1">
    <citation type="journal article" date="2020" name="BMC Genomics">
        <title>Correction to: Identification and distribution of gene clusters required for synthesis of sphingolipid metabolism inhibitors in diverse species of the filamentous fungus Fusarium.</title>
        <authorList>
            <person name="Kim H.S."/>
            <person name="Lohmar J.M."/>
            <person name="Busman M."/>
            <person name="Brown D.W."/>
            <person name="Naumann T.A."/>
            <person name="Divon H.H."/>
            <person name="Lysoe E."/>
            <person name="Uhlig S."/>
            <person name="Proctor R.H."/>
        </authorList>
    </citation>
    <scope>NUCLEOTIDE SEQUENCE [LARGE SCALE GENOMIC DNA]</scope>
    <source>
        <strain evidence="2 3">NRRL 25214</strain>
    </source>
</reference>
<evidence type="ECO:0008006" key="4">
    <source>
        <dbReference type="Google" id="ProtNLM"/>
    </source>
</evidence>
<dbReference type="InterPro" id="IPR021833">
    <property type="entry name" value="DUF3425"/>
</dbReference>
<dbReference type="PANTHER" id="PTHR37012:SF7">
    <property type="entry name" value="B-ZIP TRANSCRIPTION FACTOR (EUROFUNG)-RELATED"/>
    <property type="match status" value="1"/>
</dbReference>
<gene>
    <name evidence="2" type="ORF">FANTH_7614</name>
</gene>
<keyword evidence="3" id="KW-1185">Reference proteome</keyword>
<sequence>MYNETQTSTAEARRLKKRELDRKAQRLARERTKSRIAQLESMVDNLRQDDSNAQIATLMDQLGKVTKERDNLLQVLDSLGSTIRRHIGDTNSATSTSEPRSETKSESPAYAGQSQSHPQSTSNERIVPIMAQRAASETSNSTILELPINHNHNHSHPPPHDPFSYDGWNYAVSTEHYPTSMAFDNSILPPVGNGFIPIQPLLPNLPPTPEEDDVIIPKAPVLCHCSSPTSCASAYHDVKPNIWRAINEVLVKPTKLSAEELAIEEYNAEDIPVRALIEGWDSIERAGKMTPTWRKLRRADELCFANCADTERLAAMRICHLLITYHGDPTMERRATLPRWYWNRPSQVLPHSYGIDFFVWPGLRERLIFSQHQYCNNSFWELLQSNLKILWTDTFQDTFYHNAHTGKYHISPLFEQRIRDINAWTMSTDFFHHFPELSEDIPAYMGIPASMGGVHPSAVVPSSRRRYEDDESKVHKGQRAAIC</sequence>
<name>A0A8H5E2J0_9HYPO</name>
<feature type="region of interest" description="Disordered" evidence="1">
    <location>
        <begin position="86"/>
        <end position="124"/>
    </location>
</feature>
<feature type="compositionally biased region" description="Polar residues" evidence="1">
    <location>
        <begin position="112"/>
        <end position="124"/>
    </location>
</feature>
<dbReference type="Proteomes" id="UP000573603">
    <property type="component" value="Unassembled WGS sequence"/>
</dbReference>
<dbReference type="EMBL" id="JABEVY010000171">
    <property type="protein sequence ID" value="KAF5244790.1"/>
    <property type="molecule type" value="Genomic_DNA"/>
</dbReference>
<dbReference type="CDD" id="cd14688">
    <property type="entry name" value="bZIP_YAP"/>
    <property type="match status" value="1"/>
</dbReference>
<accession>A0A8H5E2J0</accession>
<dbReference type="AlphaFoldDB" id="A0A8H5E2J0"/>